<keyword evidence="2" id="KW-0326">Glycosidase</keyword>
<keyword evidence="3" id="KW-0732">Signal</keyword>
<name>A0A9Q8UWR1_PASFU</name>
<keyword evidence="5" id="KW-1185">Reference proteome</keyword>
<accession>A0A9Q8UWR1</accession>
<feature type="chain" id="PRO_5040452053" evidence="3">
    <location>
        <begin position="19"/>
        <end position="271"/>
    </location>
</feature>
<organism evidence="4 5">
    <name type="scientific">Passalora fulva</name>
    <name type="common">Tomato leaf mold</name>
    <name type="synonym">Cladosporium fulvum</name>
    <dbReference type="NCBI Taxonomy" id="5499"/>
    <lineage>
        <taxon>Eukaryota</taxon>
        <taxon>Fungi</taxon>
        <taxon>Dikarya</taxon>
        <taxon>Ascomycota</taxon>
        <taxon>Pezizomycotina</taxon>
        <taxon>Dothideomycetes</taxon>
        <taxon>Dothideomycetidae</taxon>
        <taxon>Mycosphaerellales</taxon>
        <taxon>Mycosphaerellaceae</taxon>
        <taxon>Fulvia</taxon>
    </lineage>
</organism>
<evidence type="ECO:0000313" key="4">
    <source>
        <dbReference type="EMBL" id="UJO25255.1"/>
    </source>
</evidence>
<dbReference type="InterPro" id="IPR002594">
    <property type="entry name" value="GH12"/>
</dbReference>
<protein>
    <submittedName>
        <fullName evidence="4">Endoglucanase cel12A</fullName>
    </submittedName>
</protein>
<evidence type="ECO:0000256" key="1">
    <source>
        <dbReference type="ARBA" id="ARBA00005519"/>
    </source>
</evidence>
<dbReference type="RefSeq" id="XP_047769621.1">
    <property type="nucleotide sequence ID" value="XM_047913222.1"/>
</dbReference>
<dbReference type="PANTHER" id="PTHR34002:SF9">
    <property type="entry name" value="XYLOGLUCAN-SPECIFIC ENDO-BETA-1,4-GLUCANASE A"/>
    <property type="match status" value="1"/>
</dbReference>
<dbReference type="OrthoDB" id="89349at2759"/>
<dbReference type="InterPro" id="IPR013320">
    <property type="entry name" value="ConA-like_dom_sf"/>
</dbReference>
<dbReference type="KEGG" id="ffu:CLAFUR5_14074"/>
<evidence type="ECO:0000256" key="3">
    <source>
        <dbReference type="SAM" id="SignalP"/>
    </source>
</evidence>
<keyword evidence="2" id="KW-0119">Carbohydrate metabolism</keyword>
<dbReference type="Pfam" id="PF01670">
    <property type="entry name" value="Glyco_hydro_12"/>
    <property type="match status" value="1"/>
</dbReference>
<keyword evidence="2" id="KW-0624">Polysaccharide degradation</keyword>
<reference evidence="4" key="1">
    <citation type="submission" date="2021-12" db="EMBL/GenBank/DDBJ databases">
        <authorList>
            <person name="Zaccaron A."/>
            <person name="Stergiopoulos I."/>
        </authorList>
    </citation>
    <scope>NUCLEOTIDE SEQUENCE</scope>
    <source>
        <strain evidence="4">Race5_Kim</strain>
    </source>
</reference>
<dbReference type="SUPFAM" id="SSF49899">
    <property type="entry name" value="Concanavalin A-like lectins/glucanases"/>
    <property type="match status" value="1"/>
</dbReference>
<dbReference type="GeneID" id="71993952"/>
<sequence>MLLSHSLLTIAQAATILALPQHTSPLARAGTGPQNLCGAPNEFAIIEGSPWIVYSMNYAYQQIDGNACAGYEGLATASDGSQQIKWNSTWSIAEDSNADVVKGYEFVGLTQNLENAIDAIESIPAMYSWARTNETGYKGNVCFGFMTSDTKGDSTSSSAQELMLWLRYEGRQFPLGYVEGPIATIQLYDKSWTLYQGKNEDTGITVSSLLVDEADQYRGSFEGDIKGWLLAMVDQGLFTTSMYLDVGNAGMEPFYGTVSFENTLGLQIDLA</sequence>
<gene>
    <name evidence="4" type="ORF">CLAFUR5_14074</name>
</gene>
<dbReference type="GO" id="GO:0000272">
    <property type="term" value="P:polysaccharide catabolic process"/>
    <property type="evidence" value="ECO:0007669"/>
    <property type="project" value="UniProtKB-KW"/>
</dbReference>
<feature type="signal peptide" evidence="3">
    <location>
        <begin position="1"/>
        <end position="18"/>
    </location>
</feature>
<dbReference type="Proteomes" id="UP000756132">
    <property type="component" value="Chromosome 13"/>
</dbReference>
<dbReference type="InterPro" id="IPR013319">
    <property type="entry name" value="GH11/12"/>
</dbReference>
<reference evidence="4" key="2">
    <citation type="journal article" date="2022" name="Microb. Genom.">
        <title>A chromosome-scale genome assembly of the tomato pathogen Cladosporium fulvum reveals a compartmentalized genome architecture and the presence of a dispensable chromosome.</title>
        <authorList>
            <person name="Zaccaron A.Z."/>
            <person name="Chen L.H."/>
            <person name="Samaras A."/>
            <person name="Stergiopoulos I."/>
        </authorList>
    </citation>
    <scope>NUCLEOTIDE SEQUENCE</scope>
    <source>
        <strain evidence="4">Race5_Kim</strain>
    </source>
</reference>
<dbReference type="EMBL" id="CP090175">
    <property type="protein sequence ID" value="UJO25255.1"/>
    <property type="molecule type" value="Genomic_DNA"/>
</dbReference>
<evidence type="ECO:0000256" key="2">
    <source>
        <dbReference type="RuleBase" id="RU361163"/>
    </source>
</evidence>
<dbReference type="Gene3D" id="2.60.120.180">
    <property type="match status" value="1"/>
</dbReference>
<comment type="similarity">
    <text evidence="1 2">Belongs to the glycosyl hydrolase 12 (cellulase H) family.</text>
</comment>
<evidence type="ECO:0000313" key="5">
    <source>
        <dbReference type="Proteomes" id="UP000756132"/>
    </source>
</evidence>
<dbReference type="AlphaFoldDB" id="A0A9Q8UWR1"/>
<proteinExistence type="inferred from homology"/>
<dbReference type="PANTHER" id="PTHR34002">
    <property type="entry name" value="BLR1656 PROTEIN"/>
    <property type="match status" value="1"/>
</dbReference>
<keyword evidence="2" id="KW-0378">Hydrolase</keyword>
<dbReference type="GO" id="GO:0008810">
    <property type="term" value="F:cellulase activity"/>
    <property type="evidence" value="ECO:0007669"/>
    <property type="project" value="InterPro"/>
</dbReference>